<sequence length="237" mass="25617">MNMPLHPTATDIAIRLALTMLAGGIVGLNRGTRGHAAGFRTTILVCLAASIAMIQANILLPLGGKTSESFSVMDLMRLPLGILTGVGFIGGGTILKRGDLVTGVTTAATLWLVTVIGLCFGGGQLALGTVATVLAVFTLWALKMVDIWMPREHRARLVVKGPSQWHVVDDLRKLIGQRHIRARFQEQTRAADGKSAEYAFELAWRQPEQAELPLDMLQAIEKQFEIEAFEVTTDTGS</sequence>
<dbReference type="PANTHER" id="PTHR33778:SF1">
    <property type="entry name" value="MAGNESIUM TRANSPORTER YHID-RELATED"/>
    <property type="match status" value="1"/>
</dbReference>
<comment type="subcellular location">
    <subcellularLocation>
        <location evidence="7">Cell inner membrane</location>
        <topology evidence="7">Multi-pass membrane protein</topology>
    </subcellularLocation>
    <subcellularLocation>
        <location evidence="1">Cell membrane</location>
        <topology evidence="1">Multi-pass membrane protein</topology>
    </subcellularLocation>
</comment>
<reference evidence="9 10" key="1">
    <citation type="submission" date="2017-03" db="EMBL/GenBank/DDBJ databases">
        <title>Whole genome sequences of fourteen strains of Bradyrhizobium canariense and one strain of Bradyrhizobium japonicum isolated from Lupinus (Papilionoideae: Genisteae) species in Algeria.</title>
        <authorList>
            <person name="Crovadore J."/>
            <person name="Chekireb D."/>
            <person name="Brachmann A."/>
            <person name="Chablais R."/>
            <person name="Cochard B."/>
            <person name="Lefort F."/>
        </authorList>
    </citation>
    <scope>NUCLEOTIDE SEQUENCE [LARGE SCALE GENOMIC DNA]</scope>
    <source>
        <strain evidence="9 10">UBMA197</strain>
    </source>
</reference>
<organism evidence="9 10">
    <name type="scientific">Bradyrhizobium japonicum</name>
    <dbReference type="NCBI Taxonomy" id="375"/>
    <lineage>
        <taxon>Bacteria</taxon>
        <taxon>Pseudomonadati</taxon>
        <taxon>Pseudomonadota</taxon>
        <taxon>Alphaproteobacteria</taxon>
        <taxon>Hyphomicrobiales</taxon>
        <taxon>Nitrobacteraceae</taxon>
        <taxon>Bradyrhizobium</taxon>
    </lineage>
</organism>
<evidence type="ECO:0000259" key="8">
    <source>
        <dbReference type="Pfam" id="PF02308"/>
    </source>
</evidence>
<feature type="transmembrane region" description="Helical" evidence="7">
    <location>
        <begin position="12"/>
        <end position="29"/>
    </location>
</feature>
<feature type="transmembrane region" description="Helical" evidence="7">
    <location>
        <begin position="75"/>
        <end position="95"/>
    </location>
</feature>
<evidence type="ECO:0000256" key="5">
    <source>
        <dbReference type="ARBA" id="ARBA00022989"/>
    </source>
</evidence>
<keyword evidence="3" id="KW-1003">Cell membrane</keyword>
<proteinExistence type="inferred from homology"/>
<dbReference type="InterPro" id="IPR003416">
    <property type="entry name" value="MgtC/SapB/SrpB/YhiD_fam"/>
</dbReference>
<dbReference type="EMBL" id="NAFL01000264">
    <property type="protein sequence ID" value="OSJ29748.1"/>
    <property type="molecule type" value="Genomic_DNA"/>
</dbReference>
<evidence type="ECO:0000256" key="2">
    <source>
        <dbReference type="ARBA" id="ARBA00009298"/>
    </source>
</evidence>
<feature type="transmembrane region" description="Helical" evidence="7">
    <location>
        <begin position="41"/>
        <end position="63"/>
    </location>
</feature>
<dbReference type="PANTHER" id="PTHR33778">
    <property type="entry name" value="PROTEIN MGTC"/>
    <property type="match status" value="1"/>
</dbReference>
<evidence type="ECO:0000256" key="3">
    <source>
        <dbReference type="ARBA" id="ARBA00022475"/>
    </source>
</evidence>
<dbReference type="Pfam" id="PF02308">
    <property type="entry name" value="MgtC"/>
    <property type="match status" value="1"/>
</dbReference>
<dbReference type="GO" id="GO:0005886">
    <property type="term" value="C:plasma membrane"/>
    <property type="evidence" value="ECO:0007669"/>
    <property type="project" value="UniProtKB-SubCell"/>
</dbReference>
<dbReference type="RefSeq" id="WP_085402367.1">
    <property type="nucleotide sequence ID" value="NZ_NAFL01000264.1"/>
</dbReference>
<feature type="transmembrane region" description="Helical" evidence="7">
    <location>
        <begin position="124"/>
        <end position="142"/>
    </location>
</feature>
<name>A0A1Y2JJJ6_BRAJP</name>
<protein>
    <recommendedName>
        <fullName evidence="7">Protein MgtC</fullName>
    </recommendedName>
</protein>
<evidence type="ECO:0000313" key="9">
    <source>
        <dbReference type="EMBL" id="OSJ29748.1"/>
    </source>
</evidence>
<dbReference type="Proteomes" id="UP000193335">
    <property type="component" value="Unassembled WGS sequence"/>
</dbReference>
<dbReference type="PRINTS" id="PR01837">
    <property type="entry name" value="MGTCSAPBPROT"/>
</dbReference>
<dbReference type="InterPro" id="IPR049177">
    <property type="entry name" value="MgtC_SapB_SrpB_YhiD_N"/>
</dbReference>
<evidence type="ECO:0000313" key="10">
    <source>
        <dbReference type="Proteomes" id="UP000193335"/>
    </source>
</evidence>
<evidence type="ECO:0000256" key="7">
    <source>
        <dbReference type="RuleBase" id="RU365041"/>
    </source>
</evidence>
<comment type="similarity">
    <text evidence="2 7">Belongs to the MgtC/SapB family.</text>
</comment>
<dbReference type="AlphaFoldDB" id="A0A1Y2JJJ6"/>
<keyword evidence="4 7" id="KW-0812">Transmembrane</keyword>
<evidence type="ECO:0000256" key="4">
    <source>
        <dbReference type="ARBA" id="ARBA00022692"/>
    </source>
</evidence>
<keyword evidence="6 7" id="KW-0472">Membrane</keyword>
<gene>
    <name evidence="9" type="ORF">BSZ19_26610</name>
</gene>
<feature type="transmembrane region" description="Helical" evidence="7">
    <location>
        <begin position="100"/>
        <end position="118"/>
    </location>
</feature>
<feature type="domain" description="MgtC/SapB/SrpB/YhiD N-terminal" evidence="8">
    <location>
        <begin position="16"/>
        <end position="145"/>
    </location>
</feature>
<evidence type="ECO:0000256" key="6">
    <source>
        <dbReference type="ARBA" id="ARBA00023136"/>
    </source>
</evidence>
<keyword evidence="5 7" id="KW-1133">Transmembrane helix</keyword>
<evidence type="ECO:0000256" key="1">
    <source>
        <dbReference type="ARBA" id="ARBA00004651"/>
    </source>
</evidence>
<accession>A0A1Y2JJJ6</accession>
<comment type="caution">
    <text evidence="9">The sequence shown here is derived from an EMBL/GenBank/DDBJ whole genome shotgun (WGS) entry which is preliminary data.</text>
</comment>
<keyword evidence="7" id="KW-0997">Cell inner membrane</keyword>